<sequence length="131" mass="14636">MSITIKVAINQTFSMVVEDSILEQIAAERVKAREVSPEKVATLTGQKRYYMEVFRSERTDEEVLRVVFKDSLIECAKEAATEMNQEGIRVKGHQTVVTFPEPNAKIASALARSCDCNACYECKIANGGRDE</sequence>
<dbReference type="OrthoDB" id="36906at10239"/>
<organism evidence="1 2">
    <name type="scientific">Pseudomonas phage phiPSA2</name>
    <dbReference type="NCBI Taxonomy" id="1500756"/>
    <lineage>
        <taxon>Viruses</taxon>
        <taxon>Duplodnaviria</taxon>
        <taxon>Heunggongvirae</taxon>
        <taxon>Uroviricota</taxon>
        <taxon>Caudoviricetes</taxon>
        <taxon>Autographivirales</taxon>
        <taxon>Autotranscriptaviridae</taxon>
        <taxon>Studiervirinae</taxon>
        <taxon>Ghunavirus</taxon>
        <taxon>Ghunavirus PSA2</taxon>
    </lineage>
</organism>
<protein>
    <submittedName>
        <fullName evidence="1">Uncharacterized protein</fullName>
    </submittedName>
</protein>
<dbReference type="EMBL" id="KJ507099">
    <property type="protein sequence ID" value="AHZ95006.1"/>
    <property type="molecule type" value="Genomic_DNA"/>
</dbReference>
<reference evidence="1 2" key="1">
    <citation type="journal article" date="2014" name="J. Basic Microbiol.">
        <title>Isolation and partial characterization of bacteriophages infecting Pseudomonas syringae pv. actinidiae, causal agent of kiwifruit bacterial canker.</title>
        <authorList>
            <person name="Di Lallo G."/>
            <person name="Evangelisti M."/>
            <person name="Mancuso F."/>
            <person name="Ferrante P."/>
            <person name="Marcelletti S."/>
            <person name="Tinari A."/>
            <person name="Superti F."/>
            <person name="Migliore L."/>
            <person name="D'Addabbo P."/>
            <person name="Frezza D."/>
            <person name="Scortichini M."/>
            <person name="Thaller M.C."/>
        </authorList>
    </citation>
    <scope>NUCLEOTIDE SEQUENCE [LARGE SCALE GENOMIC DNA]</scope>
</reference>
<evidence type="ECO:0000313" key="2">
    <source>
        <dbReference type="Proteomes" id="UP000204268"/>
    </source>
</evidence>
<dbReference type="RefSeq" id="YP_009043253.1">
    <property type="nucleotide sequence ID" value="NC_024362.1"/>
</dbReference>
<proteinExistence type="predicted"/>
<gene>
    <name evidence="1" type="ORF">phiPSA2_25</name>
</gene>
<dbReference type="KEGG" id="vg:19685911"/>
<dbReference type="Proteomes" id="UP000204268">
    <property type="component" value="Segment"/>
</dbReference>
<dbReference type="GeneID" id="19685911"/>
<name>A0A059VJP3_9CAUD</name>
<accession>A0A059VJP3</accession>
<keyword evidence="2" id="KW-1185">Reference proteome</keyword>
<evidence type="ECO:0000313" key="1">
    <source>
        <dbReference type="EMBL" id="AHZ95006.1"/>
    </source>
</evidence>